<keyword evidence="5" id="KW-0413">Isomerase</keyword>
<evidence type="ECO:0000256" key="8">
    <source>
        <dbReference type="ARBA" id="ARBA00034808"/>
    </source>
</evidence>
<keyword evidence="6" id="KW-0539">Nucleus</keyword>
<dbReference type="InterPro" id="IPR001650">
    <property type="entry name" value="Helicase_C-like"/>
</dbReference>
<dbReference type="GO" id="GO:0000724">
    <property type="term" value="P:double-strand break repair via homologous recombination"/>
    <property type="evidence" value="ECO:0007669"/>
    <property type="project" value="TreeGrafter"/>
</dbReference>
<accession>V6TS46</accession>
<dbReference type="FunFam" id="3.40.50.300:FF:005867">
    <property type="entry name" value="ATP-dependent DNA helicase recQ"/>
    <property type="match status" value="1"/>
</dbReference>
<dbReference type="VEuPathDB" id="GiardiaDB:GL50581_1631"/>
<proteinExistence type="inferred from homology"/>
<evidence type="ECO:0000313" key="11">
    <source>
        <dbReference type="EMBL" id="ESU39850.1"/>
    </source>
</evidence>
<protein>
    <recommendedName>
        <fullName evidence="8">DNA 3'-5' helicase</fullName>
        <ecNumber evidence="8">5.6.2.4</ecNumber>
    </recommendedName>
</protein>
<name>V6TS46_GIAIN</name>
<dbReference type="InterPro" id="IPR014001">
    <property type="entry name" value="Helicase_ATP-bd"/>
</dbReference>
<evidence type="ECO:0000256" key="4">
    <source>
        <dbReference type="ARBA" id="ARBA00023125"/>
    </source>
</evidence>
<evidence type="ECO:0000256" key="3">
    <source>
        <dbReference type="ARBA" id="ARBA00022840"/>
    </source>
</evidence>
<keyword evidence="11" id="KW-0347">Helicase</keyword>
<dbReference type="InterPro" id="IPR011545">
    <property type="entry name" value="DEAD/DEAH_box_helicase_dom"/>
</dbReference>
<feature type="domain" description="Helicase C-terminal" evidence="10">
    <location>
        <begin position="386"/>
        <end position="520"/>
    </location>
</feature>
<keyword evidence="11" id="KW-0378">Hydrolase</keyword>
<dbReference type="GO" id="GO:0009378">
    <property type="term" value="F:four-way junction helicase activity"/>
    <property type="evidence" value="ECO:0007669"/>
    <property type="project" value="TreeGrafter"/>
</dbReference>
<evidence type="ECO:0000256" key="6">
    <source>
        <dbReference type="ARBA" id="ARBA00023242"/>
    </source>
</evidence>
<evidence type="ECO:0000256" key="7">
    <source>
        <dbReference type="ARBA" id="ARBA00034617"/>
    </source>
</evidence>
<feature type="domain" description="Helicase ATP-binding" evidence="9">
    <location>
        <begin position="123"/>
        <end position="341"/>
    </location>
</feature>
<evidence type="ECO:0000256" key="1">
    <source>
        <dbReference type="ARBA" id="ARBA00005446"/>
    </source>
</evidence>
<sequence>MLGVFAFMLSNALDSYEAIINSDPHCIKAIQERCTRLHKEVRCQCLKSINALLNNKPHNTLARMQNIEAKIAKVYVGLNPVPELLAYSSCDKRTDLSADMQKAGLIAMHMGISELRAEQKAVIHASLAGKSALVDFPTGFGKSVCFILPALLQTSITVVIVPFVSIVESHLHSFASLHANAPDLSAILGSQLPISIHDLVGCFIGKDNRARYLKKELHPFAMDYRTILELCNKDSEHGKGSPVTGLFNKRLIYTTPESFLILHDTVWYPLAQSKRLNRIVVDECHILITWAFLFKKDYIVVCKKASWLRRIFHTNLSLLSGSLTEAKRNLLLSWIWSGSGLYYFTIDRIIPSNVRFIITRCADQGEVLQRGLAQAEHYVSKSGTKPMNQGNLDCKGIIFCLTKGECVTICKLLKSKGISALPFHSTTNNTLSTIAKADIVVATSSLSHGVDLHDVNFVVVCGCCFSINELIQYGGRCGRRGQPADYHFIYSSTDMLRSLHLKLVTEQDKPEKIVGVGDMSSQRIRDDLIKYTSFFSTEEFFQLGRFLGAVSSLDKQDDIKNSLSQHMKQAMVDSGEDVSLKHKQIFVTIVLLIYYLTTAFNMYKNKIVSRPQTNPSVEPPLAYRSCALEPTYQDSRLTLLVRLDFIVAILTGNRDHVKCTLIQCFSNDYLSGKKFSLTILASALLDQLTAYRNSLLHEERPATNKSEYTSRFESILNFASSNHLPIPRLQWPASAKRVSLNDADEDDGMTPSPQLKVDETESVVEILQSFVKKVLKVCCCTNGAEQVATEKEIIDTVLYFLQIKGLYIESAADPCRHVYNVRVSASTSNFCLILWTRTAELFVKYMGTFAWISKEYE</sequence>
<dbReference type="VEuPathDB" id="GiardiaDB:GL50803_0017438"/>
<organism evidence="11 12">
    <name type="scientific">Giardia intestinalis</name>
    <name type="common">Giardia lamblia</name>
    <dbReference type="NCBI Taxonomy" id="5741"/>
    <lineage>
        <taxon>Eukaryota</taxon>
        <taxon>Metamonada</taxon>
        <taxon>Diplomonadida</taxon>
        <taxon>Hexamitidae</taxon>
        <taxon>Giardiinae</taxon>
        <taxon>Giardia</taxon>
    </lineage>
</organism>
<dbReference type="Gene3D" id="3.40.50.300">
    <property type="entry name" value="P-loop containing nucleotide triphosphate hydrolases"/>
    <property type="match status" value="3"/>
</dbReference>
<keyword evidence="2" id="KW-0547">Nucleotide-binding</keyword>
<comment type="catalytic activity">
    <reaction evidence="7">
        <text>Couples ATP hydrolysis with the unwinding of duplex DNA by translocating in the 3'-5' direction.</text>
        <dbReference type="EC" id="5.6.2.4"/>
    </reaction>
</comment>
<dbReference type="VEuPathDB" id="GiardiaDB:QR46_4526"/>
<dbReference type="VEuPathDB" id="GiardiaDB:DHA2_151399"/>
<comment type="caution">
    <text evidence="11">The sequence shown here is derived from an EMBL/GenBank/DDBJ whole genome shotgun (WGS) entry which is preliminary data.</text>
</comment>
<reference evidence="11 12" key="2">
    <citation type="journal article" date="2013" name="Genome Biol. Evol.">
        <title>Genome sequencing of Giardia lamblia genotypes A2 and B isolates (DH and GS) and comparative analysis with the genomes of genotypes A1 and E (WB and Pig).</title>
        <authorList>
            <person name="Adam R.D."/>
            <person name="Dahlstrom E.W."/>
            <person name="Martens C.A."/>
            <person name="Bruno D.P."/>
            <person name="Barbian K.D."/>
            <person name="Ricklefs S.M."/>
            <person name="Hernandez M.M."/>
            <person name="Narla N.P."/>
            <person name="Patel R.B."/>
            <person name="Porcella S.F."/>
            <person name="Nash T.E."/>
        </authorList>
    </citation>
    <scope>NUCLEOTIDE SEQUENCE [LARGE SCALE GENOMIC DNA]</scope>
    <source>
        <strain evidence="11 12">DH</strain>
    </source>
</reference>
<dbReference type="EMBL" id="AHGT01000001">
    <property type="protein sequence ID" value="ESU39850.1"/>
    <property type="molecule type" value="Genomic_DNA"/>
</dbReference>
<dbReference type="PROSITE" id="PS51194">
    <property type="entry name" value="HELICASE_CTER"/>
    <property type="match status" value="1"/>
</dbReference>
<dbReference type="SUPFAM" id="SSF52540">
    <property type="entry name" value="P-loop containing nucleoside triphosphate hydrolases"/>
    <property type="match status" value="1"/>
</dbReference>
<keyword evidence="4" id="KW-0238">DNA-binding</keyword>
<dbReference type="GO" id="GO:0005634">
    <property type="term" value="C:nucleus"/>
    <property type="evidence" value="ECO:0007669"/>
    <property type="project" value="TreeGrafter"/>
</dbReference>
<dbReference type="GO" id="GO:0005737">
    <property type="term" value="C:cytoplasm"/>
    <property type="evidence" value="ECO:0007669"/>
    <property type="project" value="TreeGrafter"/>
</dbReference>
<dbReference type="GO" id="GO:0043138">
    <property type="term" value="F:3'-5' DNA helicase activity"/>
    <property type="evidence" value="ECO:0007669"/>
    <property type="project" value="UniProtKB-EC"/>
</dbReference>
<dbReference type="Pfam" id="PF00271">
    <property type="entry name" value="Helicase_C"/>
    <property type="match status" value="1"/>
</dbReference>
<keyword evidence="3" id="KW-0067">ATP-binding</keyword>
<dbReference type="PANTHER" id="PTHR13710:SF153">
    <property type="entry name" value="RECQ-LIKE DNA HELICASE BLM"/>
    <property type="match status" value="1"/>
</dbReference>
<evidence type="ECO:0000256" key="2">
    <source>
        <dbReference type="ARBA" id="ARBA00022741"/>
    </source>
</evidence>
<comment type="similarity">
    <text evidence="1">Belongs to the helicase family. RecQ subfamily.</text>
</comment>
<dbReference type="PANTHER" id="PTHR13710">
    <property type="entry name" value="DNA HELICASE RECQ FAMILY MEMBER"/>
    <property type="match status" value="1"/>
</dbReference>
<dbReference type="GO" id="GO:0005524">
    <property type="term" value="F:ATP binding"/>
    <property type="evidence" value="ECO:0007669"/>
    <property type="project" value="UniProtKB-KW"/>
</dbReference>
<evidence type="ECO:0000259" key="9">
    <source>
        <dbReference type="PROSITE" id="PS51192"/>
    </source>
</evidence>
<evidence type="ECO:0000256" key="5">
    <source>
        <dbReference type="ARBA" id="ARBA00023235"/>
    </source>
</evidence>
<dbReference type="GO" id="GO:0003677">
    <property type="term" value="F:DNA binding"/>
    <property type="evidence" value="ECO:0007669"/>
    <property type="project" value="UniProtKB-KW"/>
</dbReference>
<dbReference type="Pfam" id="PF00270">
    <property type="entry name" value="DEAD"/>
    <property type="match status" value="1"/>
</dbReference>
<dbReference type="InterPro" id="IPR027417">
    <property type="entry name" value="P-loop_NTPase"/>
</dbReference>
<gene>
    <name evidence="11" type="ORF">DHA2_151399</name>
</gene>
<evidence type="ECO:0000313" key="12">
    <source>
        <dbReference type="Proteomes" id="UP000018320"/>
    </source>
</evidence>
<dbReference type="AlphaFoldDB" id="V6TS46"/>
<dbReference type="SMART" id="SM00490">
    <property type="entry name" value="HELICc"/>
    <property type="match status" value="1"/>
</dbReference>
<dbReference type="SMART" id="SM00487">
    <property type="entry name" value="DEXDc"/>
    <property type="match status" value="1"/>
</dbReference>
<reference evidence="12" key="1">
    <citation type="submission" date="2012-02" db="EMBL/GenBank/DDBJ databases">
        <title>Genome sequencing of Giardia lamblia Genotypes A2 and B isolates (DH and GS) and comparative analysis with the genomes of Genotypes A1 and E (WB and Pig).</title>
        <authorList>
            <person name="Adam R."/>
            <person name="Dahlstrom E."/>
            <person name="Martens C."/>
            <person name="Bruno D."/>
            <person name="Barbian K."/>
            <person name="Porcella S.F."/>
            <person name="Nash T."/>
        </authorList>
    </citation>
    <scope>NUCLEOTIDE SEQUENCE</scope>
    <source>
        <strain evidence="12">DH</strain>
    </source>
</reference>
<dbReference type="GO" id="GO:0005694">
    <property type="term" value="C:chromosome"/>
    <property type="evidence" value="ECO:0007669"/>
    <property type="project" value="TreeGrafter"/>
</dbReference>
<dbReference type="Proteomes" id="UP000018320">
    <property type="component" value="Unassembled WGS sequence"/>
</dbReference>
<dbReference type="EC" id="5.6.2.4" evidence="8"/>
<dbReference type="PROSITE" id="PS51192">
    <property type="entry name" value="HELICASE_ATP_BIND_1"/>
    <property type="match status" value="1"/>
</dbReference>
<evidence type="ECO:0000259" key="10">
    <source>
        <dbReference type="PROSITE" id="PS51194"/>
    </source>
</evidence>